<dbReference type="Gene3D" id="2.40.50.140">
    <property type="entry name" value="Nucleic acid-binding proteins"/>
    <property type="match status" value="1"/>
</dbReference>
<dbReference type="CDD" id="cd03301">
    <property type="entry name" value="ABC_MalK_N"/>
    <property type="match status" value="1"/>
</dbReference>
<dbReference type="GO" id="GO:0055052">
    <property type="term" value="C:ATP-binding cassette (ABC) transporter complex, substrate-binding subunit-containing"/>
    <property type="evidence" value="ECO:0007669"/>
    <property type="project" value="TreeGrafter"/>
</dbReference>
<keyword evidence="5" id="KW-1278">Translocase</keyword>
<dbReference type="InterPro" id="IPR003593">
    <property type="entry name" value="AAA+_ATPase"/>
</dbReference>
<keyword evidence="9" id="KW-1185">Reference proteome</keyword>
<dbReference type="SUPFAM" id="SSF50331">
    <property type="entry name" value="MOP-like"/>
    <property type="match status" value="1"/>
</dbReference>
<sequence>MARIRLEGVTKAFGAVVAVDTVTLDIEDGEFFALLGPSGCGKTTTLRLIAGLERPTRGRIFIGERDVTELPPQARDVAMVFQDYALYPHMTVLENIGYPLKVRRYAKPEIHRRVREVAEVLQIADLLDRRPGQLSGGQQQRAAVARALVYQPQAFLFDEPLSNLDAKLRLEARSFLKHLQKSLGITTVYVTHDQAEAMALADRIGVMDRGRLLQVGTPLEIYRRPRNTFVATFIGSPPMNLLSGRLHLAESALILTDGQALSVADRVEALRQAFREGERVWLGVRPEHLALADGPGPTHLSARVYAVEPLGVETLVTVQVDEERLTLRLSVDEPPVLREQVWVRVPMERALFFRESGELAL</sequence>
<keyword evidence="8" id="KW-0762">Sugar transport</keyword>
<name>A0A212QQX7_9CHLR</name>
<dbReference type="InterPro" id="IPR008995">
    <property type="entry name" value="Mo/tungstate-bd_C_term_dom"/>
</dbReference>
<dbReference type="PROSITE" id="PS00211">
    <property type="entry name" value="ABC_TRANSPORTER_1"/>
    <property type="match status" value="1"/>
</dbReference>
<evidence type="ECO:0000256" key="3">
    <source>
        <dbReference type="ARBA" id="ARBA00022741"/>
    </source>
</evidence>
<dbReference type="InterPro" id="IPR017871">
    <property type="entry name" value="ABC_transporter-like_CS"/>
</dbReference>
<dbReference type="FunFam" id="3.40.50.300:FF:000042">
    <property type="entry name" value="Maltose/maltodextrin ABC transporter, ATP-binding protein"/>
    <property type="match status" value="1"/>
</dbReference>
<dbReference type="PROSITE" id="PS50893">
    <property type="entry name" value="ABC_TRANSPORTER_2"/>
    <property type="match status" value="1"/>
</dbReference>
<evidence type="ECO:0000256" key="6">
    <source>
        <dbReference type="ARBA" id="ARBA00023136"/>
    </source>
</evidence>
<dbReference type="InterPro" id="IPR027417">
    <property type="entry name" value="P-loop_NTPase"/>
</dbReference>
<dbReference type="Pfam" id="PF17912">
    <property type="entry name" value="OB_MalK"/>
    <property type="match status" value="1"/>
</dbReference>
<dbReference type="EMBL" id="FYEK01000020">
    <property type="protein sequence ID" value="SNB61881.1"/>
    <property type="molecule type" value="Genomic_DNA"/>
</dbReference>
<dbReference type="InterPro" id="IPR003439">
    <property type="entry name" value="ABC_transporter-like_ATP-bd"/>
</dbReference>
<dbReference type="Gene3D" id="3.40.50.300">
    <property type="entry name" value="P-loop containing nucleotide triphosphate hydrolases"/>
    <property type="match status" value="1"/>
</dbReference>
<accession>A0A212QQX7</accession>
<keyword evidence="3" id="KW-0547">Nucleotide-binding</keyword>
<keyword evidence="6" id="KW-0472">Membrane</keyword>
<dbReference type="InterPro" id="IPR012340">
    <property type="entry name" value="NA-bd_OB-fold"/>
</dbReference>
<evidence type="ECO:0000256" key="4">
    <source>
        <dbReference type="ARBA" id="ARBA00022840"/>
    </source>
</evidence>
<dbReference type="GO" id="GO:0008643">
    <property type="term" value="P:carbohydrate transport"/>
    <property type="evidence" value="ECO:0007669"/>
    <property type="project" value="InterPro"/>
</dbReference>
<dbReference type="InterPro" id="IPR040582">
    <property type="entry name" value="OB_MalK-like"/>
</dbReference>
<dbReference type="SUPFAM" id="SSF52540">
    <property type="entry name" value="P-loop containing nucleoside triphosphate hydrolases"/>
    <property type="match status" value="1"/>
</dbReference>
<reference evidence="9" key="1">
    <citation type="submission" date="2017-06" db="EMBL/GenBank/DDBJ databases">
        <authorList>
            <person name="Varghese N."/>
            <person name="Submissions S."/>
        </authorList>
    </citation>
    <scope>NUCLEOTIDE SEQUENCE [LARGE SCALE GENOMIC DNA]</scope>
    <source>
        <strain evidence="9">JAD2</strain>
    </source>
</reference>
<evidence type="ECO:0000256" key="5">
    <source>
        <dbReference type="ARBA" id="ARBA00022967"/>
    </source>
</evidence>
<keyword evidence="2" id="KW-1003">Cell membrane</keyword>
<dbReference type="PANTHER" id="PTHR43875">
    <property type="entry name" value="MALTODEXTRIN IMPORT ATP-BINDING PROTEIN MSMX"/>
    <property type="match status" value="1"/>
</dbReference>
<keyword evidence="4 8" id="KW-0067">ATP-binding</keyword>
<proteinExistence type="predicted"/>
<organism evidence="8 9">
    <name type="scientific">Thermoflexus hugenholtzii JAD2</name>
    <dbReference type="NCBI Taxonomy" id="877466"/>
    <lineage>
        <taxon>Bacteria</taxon>
        <taxon>Bacillati</taxon>
        <taxon>Chloroflexota</taxon>
        <taxon>Thermoflexia</taxon>
        <taxon>Thermoflexales</taxon>
        <taxon>Thermoflexaceae</taxon>
        <taxon>Thermoflexus</taxon>
    </lineage>
</organism>
<dbReference type="GO" id="GO:0005524">
    <property type="term" value="F:ATP binding"/>
    <property type="evidence" value="ECO:0007669"/>
    <property type="project" value="UniProtKB-KW"/>
</dbReference>
<evidence type="ECO:0000256" key="1">
    <source>
        <dbReference type="ARBA" id="ARBA00022448"/>
    </source>
</evidence>
<evidence type="ECO:0000259" key="7">
    <source>
        <dbReference type="PROSITE" id="PS50893"/>
    </source>
</evidence>
<dbReference type="SMART" id="SM00382">
    <property type="entry name" value="AAA"/>
    <property type="match status" value="1"/>
</dbReference>
<dbReference type="Proteomes" id="UP000197025">
    <property type="component" value="Unassembled WGS sequence"/>
</dbReference>
<dbReference type="OrthoDB" id="9778160at2"/>
<protein>
    <submittedName>
        <fullName evidence="8">Multiple sugar transport system ATP-binding protein</fullName>
    </submittedName>
</protein>
<dbReference type="Gene3D" id="2.40.50.100">
    <property type="match status" value="1"/>
</dbReference>
<dbReference type="Pfam" id="PF00005">
    <property type="entry name" value="ABC_tran"/>
    <property type="match status" value="1"/>
</dbReference>
<evidence type="ECO:0000313" key="9">
    <source>
        <dbReference type="Proteomes" id="UP000197025"/>
    </source>
</evidence>
<evidence type="ECO:0000313" key="8">
    <source>
        <dbReference type="EMBL" id="SNB61881.1"/>
    </source>
</evidence>
<dbReference type="InParanoid" id="A0A212QQX7"/>
<dbReference type="InterPro" id="IPR015855">
    <property type="entry name" value="ABC_transpr_MalK-like"/>
</dbReference>
<dbReference type="RefSeq" id="WP_088570647.1">
    <property type="nucleotide sequence ID" value="NZ_FYEK01000020.1"/>
</dbReference>
<dbReference type="GO" id="GO:0140359">
    <property type="term" value="F:ABC-type transporter activity"/>
    <property type="evidence" value="ECO:0007669"/>
    <property type="project" value="InterPro"/>
</dbReference>
<dbReference type="GO" id="GO:0016887">
    <property type="term" value="F:ATP hydrolysis activity"/>
    <property type="evidence" value="ECO:0007669"/>
    <property type="project" value="InterPro"/>
</dbReference>
<dbReference type="InterPro" id="IPR047641">
    <property type="entry name" value="ABC_transpr_MalK/UgpC-like"/>
</dbReference>
<dbReference type="AlphaFoldDB" id="A0A212QQX7"/>
<evidence type="ECO:0000256" key="2">
    <source>
        <dbReference type="ARBA" id="ARBA00022475"/>
    </source>
</evidence>
<feature type="domain" description="ABC transporter" evidence="7">
    <location>
        <begin position="4"/>
        <end position="234"/>
    </location>
</feature>
<dbReference type="PANTHER" id="PTHR43875:SF15">
    <property type="entry name" value="TREHALOSE IMPORT ATP-BINDING PROTEIN SUGC"/>
    <property type="match status" value="1"/>
</dbReference>
<gene>
    <name evidence="8" type="ORF">SAMN02746019_00027240</name>
</gene>
<keyword evidence="1" id="KW-0813">Transport</keyword>